<keyword evidence="2" id="KW-0732">Signal</keyword>
<dbReference type="PROSITE" id="PS50830">
    <property type="entry name" value="TNASE_3"/>
    <property type="match status" value="1"/>
</dbReference>
<dbReference type="PANTHER" id="PTHR12302:SF26">
    <property type="entry name" value="BLR1266 PROTEIN"/>
    <property type="match status" value="1"/>
</dbReference>
<feature type="region of interest" description="Disordered" evidence="1">
    <location>
        <begin position="151"/>
        <end position="175"/>
    </location>
</feature>
<accession>A0ABV8RME7</accession>
<feature type="non-terminal residue" evidence="4">
    <location>
        <position position="175"/>
    </location>
</feature>
<keyword evidence="5" id="KW-1185">Reference proteome</keyword>
<gene>
    <name evidence="4" type="ORF">ACFO0A_00055</name>
</gene>
<dbReference type="EMBL" id="JBHSDR010000003">
    <property type="protein sequence ID" value="MFC4293446.1"/>
    <property type="molecule type" value="Genomic_DNA"/>
</dbReference>
<evidence type="ECO:0000259" key="3">
    <source>
        <dbReference type="PROSITE" id="PS50830"/>
    </source>
</evidence>
<dbReference type="Proteomes" id="UP001595828">
    <property type="component" value="Unassembled WGS sequence"/>
</dbReference>
<evidence type="ECO:0000313" key="4">
    <source>
        <dbReference type="EMBL" id="MFC4293446.1"/>
    </source>
</evidence>
<feature type="compositionally biased region" description="Low complexity" evidence="1">
    <location>
        <begin position="160"/>
        <end position="175"/>
    </location>
</feature>
<protein>
    <submittedName>
        <fullName evidence="4">Thermonuclease family protein</fullName>
    </submittedName>
</protein>
<name>A0ABV8RME7_9SPHN</name>
<dbReference type="SUPFAM" id="SSF50199">
    <property type="entry name" value="Staphylococcal nuclease"/>
    <property type="match status" value="1"/>
</dbReference>
<evidence type="ECO:0000256" key="1">
    <source>
        <dbReference type="SAM" id="MobiDB-lite"/>
    </source>
</evidence>
<evidence type="ECO:0000313" key="5">
    <source>
        <dbReference type="Proteomes" id="UP001595828"/>
    </source>
</evidence>
<feature type="signal peptide" evidence="2">
    <location>
        <begin position="1"/>
        <end position="18"/>
    </location>
</feature>
<dbReference type="RefSeq" id="WP_379536943.1">
    <property type="nucleotide sequence ID" value="NZ_JBHSDR010000003.1"/>
</dbReference>
<dbReference type="Pfam" id="PF00565">
    <property type="entry name" value="SNase"/>
    <property type="match status" value="1"/>
</dbReference>
<feature type="chain" id="PRO_5045849171" evidence="2">
    <location>
        <begin position="19"/>
        <end position="175"/>
    </location>
</feature>
<dbReference type="PANTHER" id="PTHR12302">
    <property type="entry name" value="EBNA2 BINDING PROTEIN P100"/>
    <property type="match status" value="1"/>
</dbReference>
<dbReference type="InterPro" id="IPR035437">
    <property type="entry name" value="SNase_OB-fold_sf"/>
</dbReference>
<feature type="domain" description="TNase-like" evidence="3">
    <location>
        <begin position="27"/>
        <end position="141"/>
    </location>
</feature>
<proteinExistence type="predicted"/>
<organism evidence="4 5">
    <name type="scientific">Novosphingobium tardum</name>
    <dbReference type="NCBI Taxonomy" id="1538021"/>
    <lineage>
        <taxon>Bacteria</taxon>
        <taxon>Pseudomonadati</taxon>
        <taxon>Pseudomonadota</taxon>
        <taxon>Alphaproteobacteria</taxon>
        <taxon>Sphingomonadales</taxon>
        <taxon>Sphingomonadaceae</taxon>
        <taxon>Novosphingobium</taxon>
    </lineage>
</organism>
<sequence>MKMMLVAMALVTALPAQAQTLSGPAEVVDGDSLSVAGLSVRLFGIDAPEGKQTCTRSGEIWRCGKEAASRLRGLIGSGRVDCRGRGMDTYGRTLATCAVSGVELNRAMVEAGWATAFRKYSQDYVREEDQAKAAGRGIWSSQFQQPEEYRAAQAITRSGAPARHAPAYLAAPSRN</sequence>
<reference evidence="5" key="1">
    <citation type="journal article" date="2019" name="Int. J. Syst. Evol. Microbiol.">
        <title>The Global Catalogue of Microorganisms (GCM) 10K type strain sequencing project: providing services to taxonomists for standard genome sequencing and annotation.</title>
        <authorList>
            <consortium name="The Broad Institute Genomics Platform"/>
            <consortium name="The Broad Institute Genome Sequencing Center for Infectious Disease"/>
            <person name="Wu L."/>
            <person name="Ma J."/>
        </authorList>
    </citation>
    <scope>NUCLEOTIDE SEQUENCE [LARGE SCALE GENOMIC DNA]</scope>
    <source>
        <strain evidence="5">CGMCC 1.12989</strain>
    </source>
</reference>
<evidence type="ECO:0000256" key="2">
    <source>
        <dbReference type="SAM" id="SignalP"/>
    </source>
</evidence>
<dbReference type="Gene3D" id="2.40.50.90">
    <property type="match status" value="1"/>
</dbReference>
<dbReference type="SMART" id="SM00318">
    <property type="entry name" value="SNc"/>
    <property type="match status" value="1"/>
</dbReference>
<dbReference type="InterPro" id="IPR016071">
    <property type="entry name" value="Staphylococal_nuclease_OB-fold"/>
</dbReference>
<comment type="caution">
    <text evidence="4">The sequence shown here is derived from an EMBL/GenBank/DDBJ whole genome shotgun (WGS) entry which is preliminary data.</text>
</comment>